<dbReference type="InterPro" id="IPR049874">
    <property type="entry name" value="ROK_cs"/>
</dbReference>
<dbReference type="Gene3D" id="3.30.420.40">
    <property type="match status" value="2"/>
</dbReference>
<dbReference type="InterPro" id="IPR043129">
    <property type="entry name" value="ATPase_NBD"/>
</dbReference>
<evidence type="ECO:0000256" key="1">
    <source>
        <dbReference type="ARBA" id="ARBA00006479"/>
    </source>
</evidence>
<dbReference type="PANTHER" id="PTHR18964">
    <property type="entry name" value="ROK (REPRESSOR, ORF, KINASE) FAMILY"/>
    <property type="match status" value="1"/>
</dbReference>
<dbReference type="EMBL" id="JAODBU010000003">
    <property type="protein sequence ID" value="MCT7398172.1"/>
    <property type="molecule type" value="Genomic_DNA"/>
</dbReference>
<accession>A0ABT2LY00</accession>
<keyword evidence="2" id="KW-0418">Kinase</keyword>
<comment type="caution">
    <text evidence="2">The sequence shown here is derived from an EMBL/GenBank/DDBJ whole genome shotgun (WGS) entry which is preliminary data.</text>
</comment>
<proteinExistence type="inferred from homology"/>
<keyword evidence="2" id="KW-0808">Transferase</keyword>
<protein>
    <submittedName>
        <fullName evidence="2">Allose kinase</fullName>
        <ecNumber evidence="2">2.7.1.55</ecNumber>
    </submittedName>
</protein>
<keyword evidence="3" id="KW-1185">Reference proteome</keyword>
<evidence type="ECO:0000313" key="2">
    <source>
        <dbReference type="EMBL" id="MCT7398172.1"/>
    </source>
</evidence>
<dbReference type="RefSeq" id="WP_117908691.1">
    <property type="nucleotide sequence ID" value="NZ_JAODBU010000003.1"/>
</dbReference>
<gene>
    <name evidence="2" type="primary">alsK</name>
    <name evidence="2" type="ORF">N5B56_03595</name>
</gene>
<dbReference type="PROSITE" id="PS01125">
    <property type="entry name" value="ROK"/>
    <property type="match status" value="1"/>
</dbReference>
<dbReference type="EC" id="2.7.1.55" evidence="2"/>
<name>A0ABT2LY00_9FIRM</name>
<dbReference type="PANTHER" id="PTHR18964:SF149">
    <property type="entry name" value="BIFUNCTIONAL UDP-N-ACETYLGLUCOSAMINE 2-EPIMERASE_N-ACETYLMANNOSAMINE KINASE"/>
    <property type="match status" value="1"/>
</dbReference>
<reference evidence="2" key="1">
    <citation type="submission" date="2022-09" db="EMBL/GenBank/DDBJ databases">
        <title>Eubacterium sp. LFL-14 isolated from human feces.</title>
        <authorList>
            <person name="Liu F."/>
        </authorList>
    </citation>
    <scope>NUCLEOTIDE SEQUENCE</scope>
    <source>
        <strain evidence="2">LFL-14</strain>
    </source>
</reference>
<comment type="similarity">
    <text evidence="1">Belongs to the ROK (NagC/XylR) family.</text>
</comment>
<dbReference type="SUPFAM" id="SSF53067">
    <property type="entry name" value="Actin-like ATPase domain"/>
    <property type="match status" value="1"/>
</dbReference>
<organism evidence="2 3">
    <name type="scientific">Eubacterium album</name>
    <dbReference type="NCBI Taxonomy" id="2978477"/>
    <lineage>
        <taxon>Bacteria</taxon>
        <taxon>Bacillati</taxon>
        <taxon>Bacillota</taxon>
        <taxon>Clostridia</taxon>
        <taxon>Eubacteriales</taxon>
        <taxon>Eubacteriaceae</taxon>
        <taxon>Eubacterium</taxon>
    </lineage>
</organism>
<dbReference type="GO" id="GO:0008787">
    <property type="term" value="F:D-allose kinase activity"/>
    <property type="evidence" value="ECO:0007669"/>
    <property type="project" value="UniProtKB-EC"/>
</dbReference>
<evidence type="ECO:0000313" key="3">
    <source>
        <dbReference type="Proteomes" id="UP001431199"/>
    </source>
</evidence>
<dbReference type="Proteomes" id="UP001431199">
    <property type="component" value="Unassembled WGS sequence"/>
</dbReference>
<dbReference type="Pfam" id="PF00480">
    <property type="entry name" value="ROK"/>
    <property type="match status" value="1"/>
</dbReference>
<dbReference type="NCBIfam" id="NF007251">
    <property type="entry name" value="PRK09698.1"/>
    <property type="match status" value="1"/>
</dbReference>
<dbReference type="InterPro" id="IPR000600">
    <property type="entry name" value="ROK"/>
</dbReference>
<dbReference type="CDD" id="cd24070">
    <property type="entry name" value="ASKHA_NBD_ROK_AlsK"/>
    <property type="match status" value="1"/>
</dbReference>
<sequence length="296" mass="32429">MSVIGIDIGGTNIRIGHDCNGKLKDFVKISTKENLKEGKIVECLANIIKKYIGEYCKDEEIQQIAIGIPATLSADRKEILQVPNIKGMNNIRLGEELEKVLGIKVALERDVHMLYFWDKYEQKIADDGIGIGIYIGTGVGNAIFINGKPLAGKDGAAGELGHIPMIGGKEQCGCGNLGCSECYASGWKLVQIKDKCFPETTMNELFVKHSNSHILREYVDAIACVACSEINILNPDSIIFGGGVINMKGFPKELLEERLYVHARKPYPAENLDIKYSVDKPDNGVKGAIIFAKTLI</sequence>